<feature type="domain" description="Aminotransferase class I/classII large" evidence="3">
    <location>
        <begin position="47"/>
        <end position="334"/>
    </location>
</feature>
<dbReference type="CDD" id="cd00609">
    <property type="entry name" value="AAT_like"/>
    <property type="match status" value="1"/>
</dbReference>
<reference evidence="4" key="1">
    <citation type="submission" date="2023-01" db="EMBL/GenBank/DDBJ databases">
        <title>Biogeochemical cycle of methane in antarctic sediments.</title>
        <authorList>
            <person name="Roldan D.M."/>
            <person name="Menes R.J."/>
        </authorList>
    </citation>
    <scope>NUCLEOTIDE SEQUENCE [LARGE SCALE GENOMIC DNA]</scope>
    <source>
        <strain evidence="4">K-2018 MAG008</strain>
    </source>
</reference>
<dbReference type="SUPFAM" id="SSF53383">
    <property type="entry name" value="PLP-dependent transferases"/>
    <property type="match status" value="1"/>
</dbReference>
<sequence>MNHGGNIYQFARKIGCLPEQVLDFSANINPVQAVDLSCLQKVQLGPYADPDYSGLKQAIRQRYPYPSGVDIELFNGASAAIFALLRSLQPQDLVLYAPLYGEYAHIAEELDCKVHYIDRFSRLMADIPAHSTVIFVNPSTPDGQLYDLQALLATWQAAACTIIIDESFLDFCEADSITEHIRHYDKLYVIKSLSKFYGCAGIRIGFILAATAAIKQLRRFEPAWKLSSLDMAYMQQALANTGFIEQTRQQTAHLRGLLHQALQDSGLFDKIYPGQANFLLARLANGGDGYRLQTLLEPSQILIRVCDNFAGLDKSYLRFAVKDEQAIARLARSLLIVGATSVAQ</sequence>
<dbReference type="GO" id="GO:0008483">
    <property type="term" value="F:transaminase activity"/>
    <property type="evidence" value="ECO:0007669"/>
    <property type="project" value="UniProtKB-KW"/>
</dbReference>
<dbReference type="PANTHER" id="PTHR42885">
    <property type="entry name" value="HISTIDINOL-PHOSPHATE AMINOTRANSFERASE-RELATED"/>
    <property type="match status" value="1"/>
</dbReference>
<dbReference type="Pfam" id="PF00155">
    <property type="entry name" value="Aminotran_1_2"/>
    <property type="match status" value="1"/>
</dbReference>
<dbReference type="InterPro" id="IPR015421">
    <property type="entry name" value="PyrdxlP-dep_Trfase_major"/>
</dbReference>
<comment type="cofactor">
    <cofactor evidence="1">
        <name>pyridoxal 5'-phosphate</name>
        <dbReference type="ChEBI" id="CHEBI:597326"/>
    </cofactor>
</comment>
<comment type="caution">
    <text evidence="4">The sequence shown here is derived from an EMBL/GenBank/DDBJ whole genome shotgun (WGS) entry which is preliminary data.</text>
</comment>
<dbReference type="GO" id="GO:0030170">
    <property type="term" value="F:pyridoxal phosphate binding"/>
    <property type="evidence" value="ECO:0007669"/>
    <property type="project" value="InterPro"/>
</dbReference>
<name>A0AA43Q5H8_9GAMM</name>
<dbReference type="Gene3D" id="3.40.640.10">
    <property type="entry name" value="Type I PLP-dependent aspartate aminotransferase-like (Major domain)"/>
    <property type="match status" value="1"/>
</dbReference>
<dbReference type="InterPro" id="IPR015422">
    <property type="entry name" value="PyrdxlP-dep_Trfase_small"/>
</dbReference>
<protein>
    <submittedName>
        <fullName evidence="4">Aminotransferase class I/II-fold pyridoxal phosphate-dependent enzyme</fullName>
    </submittedName>
</protein>
<evidence type="ECO:0000313" key="4">
    <source>
        <dbReference type="EMBL" id="MDI1232079.1"/>
    </source>
</evidence>
<keyword evidence="5" id="KW-1185">Reference proteome</keyword>
<evidence type="ECO:0000256" key="1">
    <source>
        <dbReference type="ARBA" id="ARBA00001933"/>
    </source>
</evidence>
<keyword evidence="4" id="KW-0808">Transferase</keyword>
<proteinExistence type="predicted"/>
<dbReference type="InterPro" id="IPR015424">
    <property type="entry name" value="PyrdxlP-dep_Trfase"/>
</dbReference>
<dbReference type="PANTHER" id="PTHR42885:SF1">
    <property type="entry name" value="THREONINE-PHOSPHATE DECARBOXYLASE"/>
    <property type="match status" value="1"/>
</dbReference>
<evidence type="ECO:0000256" key="2">
    <source>
        <dbReference type="ARBA" id="ARBA00022898"/>
    </source>
</evidence>
<organism evidence="4 5">
    <name type="scientific">Candidatus Methylobacter titanis</name>
    <dbReference type="NCBI Taxonomy" id="3053457"/>
    <lineage>
        <taxon>Bacteria</taxon>
        <taxon>Pseudomonadati</taxon>
        <taxon>Pseudomonadota</taxon>
        <taxon>Gammaproteobacteria</taxon>
        <taxon>Methylococcales</taxon>
        <taxon>Methylococcaceae</taxon>
        <taxon>Methylobacter</taxon>
    </lineage>
</organism>
<accession>A0AA43Q5H8</accession>
<keyword evidence="4" id="KW-0032">Aminotransferase</keyword>
<dbReference type="AlphaFoldDB" id="A0AA43Q5H8"/>
<dbReference type="Proteomes" id="UP001160519">
    <property type="component" value="Unassembled WGS sequence"/>
</dbReference>
<evidence type="ECO:0000313" key="5">
    <source>
        <dbReference type="Proteomes" id="UP001160519"/>
    </source>
</evidence>
<dbReference type="EMBL" id="JAQSDF010000057">
    <property type="protein sequence ID" value="MDI1232079.1"/>
    <property type="molecule type" value="Genomic_DNA"/>
</dbReference>
<dbReference type="Gene3D" id="3.90.1150.10">
    <property type="entry name" value="Aspartate Aminotransferase, domain 1"/>
    <property type="match status" value="1"/>
</dbReference>
<evidence type="ECO:0000259" key="3">
    <source>
        <dbReference type="Pfam" id="PF00155"/>
    </source>
</evidence>
<gene>
    <name evidence="4" type="ORF">PSU93_13100</name>
</gene>
<dbReference type="InterPro" id="IPR004839">
    <property type="entry name" value="Aminotransferase_I/II_large"/>
</dbReference>
<keyword evidence="2" id="KW-0663">Pyridoxal phosphate</keyword>